<dbReference type="Pfam" id="PF00106">
    <property type="entry name" value="adh_short"/>
    <property type="match status" value="1"/>
</dbReference>
<evidence type="ECO:0000313" key="3">
    <source>
        <dbReference type="EMBL" id="SNR53891.1"/>
    </source>
</evidence>
<evidence type="ECO:0000256" key="1">
    <source>
        <dbReference type="ARBA" id="ARBA00006484"/>
    </source>
</evidence>
<evidence type="ECO:0000256" key="2">
    <source>
        <dbReference type="ARBA" id="ARBA00023002"/>
    </source>
</evidence>
<dbReference type="GO" id="GO:0016491">
    <property type="term" value="F:oxidoreductase activity"/>
    <property type="evidence" value="ECO:0007669"/>
    <property type="project" value="UniProtKB-KW"/>
</dbReference>
<dbReference type="PRINTS" id="PR00081">
    <property type="entry name" value="GDHRDH"/>
</dbReference>
<dbReference type="GO" id="GO:0016020">
    <property type="term" value="C:membrane"/>
    <property type="evidence" value="ECO:0007669"/>
    <property type="project" value="TreeGrafter"/>
</dbReference>
<dbReference type="Gene3D" id="3.40.50.720">
    <property type="entry name" value="NAD(P)-binding Rossmann-like Domain"/>
    <property type="match status" value="1"/>
</dbReference>
<name>A0A238X5M7_9RHOB</name>
<organism evidence="3 5">
    <name type="scientific">Paracoccus sediminis</name>
    <dbReference type="NCBI Taxonomy" id="1214787"/>
    <lineage>
        <taxon>Bacteria</taxon>
        <taxon>Pseudomonadati</taxon>
        <taxon>Pseudomonadota</taxon>
        <taxon>Alphaproteobacteria</taxon>
        <taxon>Rhodobacterales</taxon>
        <taxon>Paracoccaceae</taxon>
        <taxon>Paracoccus</taxon>
    </lineage>
</organism>
<dbReference type="CDD" id="cd05233">
    <property type="entry name" value="SDR_c"/>
    <property type="match status" value="1"/>
</dbReference>
<dbReference type="OrthoDB" id="9790785at2"/>
<evidence type="ECO:0000313" key="6">
    <source>
        <dbReference type="Proteomes" id="UP000292859"/>
    </source>
</evidence>
<dbReference type="RefSeq" id="WP_089388409.1">
    <property type="nucleotide sequence ID" value="NZ_FZNM01000008.1"/>
</dbReference>
<dbReference type="PANTHER" id="PTHR44196">
    <property type="entry name" value="DEHYDROGENASE/REDUCTASE SDR FAMILY MEMBER 7B"/>
    <property type="match status" value="1"/>
</dbReference>
<reference evidence="4 6" key="3">
    <citation type="submission" date="2019-02" db="EMBL/GenBank/DDBJ databases">
        <authorList>
            <person name="Zhang G."/>
        </authorList>
    </citation>
    <scope>NUCLEOTIDE SEQUENCE [LARGE SCALE GENOMIC DNA]</scope>
    <source>
        <strain evidence="4 6">CMB17</strain>
    </source>
</reference>
<proteinExistence type="inferred from homology"/>
<dbReference type="EMBL" id="SIRL01000009">
    <property type="protein sequence ID" value="TBN49048.1"/>
    <property type="molecule type" value="Genomic_DNA"/>
</dbReference>
<reference evidence="3" key="1">
    <citation type="submission" date="2017-06" db="EMBL/GenBank/DDBJ databases">
        <authorList>
            <person name="Kim H.J."/>
            <person name="Triplett B.A."/>
        </authorList>
    </citation>
    <scope>NUCLEOTIDE SEQUENCE [LARGE SCALE GENOMIC DNA]</scope>
    <source>
        <strain evidence="3">DSM 26170</strain>
    </source>
</reference>
<reference evidence="5" key="2">
    <citation type="submission" date="2017-06" db="EMBL/GenBank/DDBJ databases">
        <authorList>
            <person name="Varghese N."/>
            <person name="Submissions S."/>
        </authorList>
    </citation>
    <scope>NUCLEOTIDE SEQUENCE [LARGE SCALE GENOMIC DNA]</scope>
    <source>
        <strain evidence="5">DSM 26170</strain>
    </source>
</reference>
<keyword evidence="6" id="KW-1185">Reference proteome</keyword>
<sequence length="216" mass="22558">MTKTPKIALVTGASRGLGAALSEELAARGFHVLAVARTVGGLEELDDRIRRAGGAATLAPMDVAEAPAMQQLAHAVLGRWGGLDLWAHCAVHAAPLAPAPHVDGKDWAKSVLVNMDVTRGLIALLEPLLRARGGTALFFDDPRAGQKFFGAYGATKAGQIALARSWQAEAASVGPRVVIAEPAPMPTAVRARFFPGEDRAALTSCKDEAARILDAL</sequence>
<dbReference type="InterPro" id="IPR036291">
    <property type="entry name" value="NAD(P)-bd_dom_sf"/>
</dbReference>
<dbReference type="PANTHER" id="PTHR44196:SF4">
    <property type="entry name" value="SHORT CHAIN DEHYDROGENASE"/>
    <property type="match status" value="1"/>
</dbReference>
<dbReference type="Proteomes" id="UP000292859">
    <property type="component" value="Unassembled WGS sequence"/>
</dbReference>
<gene>
    <name evidence="4" type="ORF">EYF88_13135</name>
    <name evidence="3" type="ORF">SAMN06265378_10816</name>
</gene>
<dbReference type="SUPFAM" id="SSF51735">
    <property type="entry name" value="NAD(P)-binding Rossmann-fold domains"/>
    <property type="match status" value="1"/>
</dbReference>
<evidence type="ECO:0000313" key="5">
    <source>
        <dbReference type="Proteomes" id="UP000198409"/>
    </source>
</evidence>
<dbReference type="InterPro" id="IPR002347">
    <property type="entry name" value="SDR_fam"/>
</dbReference>
<dbReference type="EMBL" id="FZNM01000008">
    <property type="protein sequence ID" value="SNR53891.1"/>
    <property type="molecule type" value="Genomic_DNA"/>
</dbReference>
<comment type="similarity">
    <text evidence="1">Belongs to the short-chain dehydrogenases/reductases (SDR) family.</text>
</comment>
<dbReference type="AlphaFoldDB" id="A0A238X5M7"/>
<dbReference type="Proteomes" id="UP000198409">
    <property type="component" value="Unassembled WGS sequence"/>
</dbReference>
<keyword evidence="2" id="KW-0560">Oxidoreductase</keyword>
<protein>
    <submittedName>
        <fullName evidence="3">NADP-dependent 3-hydroxy acid dehydrogenase YdfG</fullName>
    </submittedName>
    <submittedName>
        <fullName evidence="4">SDR family NAD(P)-dependent oxidoreductase</fullName>
    </submittedName>
</protein>
<evidence type="ECO:0000313" key="4">
    <source>
        <dbReference type="EMBL" id="TBN49048.1"/>
    </source>
</evidence>
<accession>A0A238X5M7</accession>